<feature type="region of interest" description="Disordered" evidence="5">
    <location>
        <begin position="305"/>
        <end position="329"/>
    </location>
</feature>
<dbReference type="PANTHER" id="PTHR11863">
    <property type="entry name" value="STEROL DESATURASE"/>
    <property type="match status" value="1"/>
</dbReference>
<accession>A0A381NBF6</accession>
<feature type="compositionally biased region" description="Basic and acidic residues" evidence="5">
    <location>
        <begin position="310"/>
        <end position="329"/>
    </location>
</feature>
<dbReference type="EMBL" id="UINC01000238">
    <property type="protein sequence ID" value="SUZ51769.1"/>
    <property type="molecule type" value="Genomic_DNA"/>
</dbReference>
<gene>
    <name evidence="8" type="ORF">METZ01_LOCUS4623</name>
</gene>
<dbReference type="AlphaFoldDB" id="A0A381NBF6"/>
<feature type="transmembrane region" description="Helical" evidence="6">
    <location>
        <begin position="39"/>
        <end position="62"/>
    </location>
</feature>
<proteinExistence type="predicted"/>
<dbReference type="GO" id="GO:0008610">
    <property type="term" value="P:lipid biosynthetic process"/>
    <property type="evidence" value="ECO:0007669"/>
    <property type="project" value="InterPro"/>
</dbReference>
<keyword evidence="4 6" id="KW-0472">Membrane</keyword>
<dbReference type="InterPro" id="IPR006694">
    <property type="entry name" value="Fatty_acid_hydroxylase"/>
</dbReference>
<feature type="transmembrane region" description="Helical" evidence="6">
    <location>
        <begin position="132"/>
        <end position="150"/>
    </location>
</feature>
<evidence type="ECO:0000256" key="3">
    <source>
        <dbReference type="ARBA" id="ARBA00022989"/>
    </source>
</evidence>
<evidence type="ECO:0000259" key="7">
    <source>
        <dbReference type="Pfam" id="PF04116"/>
    </source>
</evidence>
<evidence type="ECO:0000313" key="8">
    <source>
        <dbReference type="EMBL" id="SUZ51769.1"/>
    </source>
</evidence>
<feature type="transmembrane region" description="Helical" evidence="6">
    <location>
        <begin position="82"/>
        <end position="101"/>
    </location>
</feature>
<dbReference type="GO" id="GO:0005506">
    <property type="term" value="F:iron ion binding"/>
    <property type="evidence" value="ECO:0007669"/>
    <property type="project" value="InterPro"/>
</dbReference>
<feature type="transmembrane region" description="Helical" evidence="6">
    <location>
        <begin position="170"/>
        <end position="190"/>
    </location>
</feature>
<reference evidence="8" key="1">
    <citation type="submission" date="2018-05" db="EMBL/GenBank/DDBJ databases">
        <authorList>
            <person name="Lanie J.A."/>
            <person name="Ng W.-L."/>
            <person name="Kazmierczak K.M."/>
            <person name="Andrzejewski T.M."/>
            <person name="Davidsen T.M."/>
            <person name="Wayne K.J."/>
            <person name="Tettelin H."/>
            <person name="Glass J.I."/>
            <person name="Rusch D."/>
            <person name="Podicherti R."/>
            <person name="Tsui H.-C.T."/>
            <person name="Winkler M.E."/>
        </authorList>
    </citation>
    <scope>NUCLEOTIDE SEQUENCE</scope>
</reference>
<evidence type="ECO:0000256" key="5">
    <source>
        <dbReference type="SAM" id="MobiDB-lite"/>
    </source>
</evidence>
<dbReference type="Pfam" id="PF04116">
    <property type="entry name" value="FA_hydroxylase"/>
    <property type="match status" value="1"/>
</dbReference>
<dbReference type="InterPro" id="IPR050307">
    <property type="entry name" value="Sterol_Desaturase_Related"/>
</dbReference>
<dbReference type="GO" id="GO:0016020">
    <property type="term" value="C:membrane"/>
    <property type="evidence" value="ECO:0007669"/>
    <property type="project" value="UniProtKB-SubCell"/>
</dbReference>
<evidence type="ECO:0000256" key="2">
    <source>
        <dbReference type="ARBA" id="ARBA00022692"/>
    </source>
</evidence>
<keyword evidence="3 6" id="KW-1133">Transmembrane helix</keyword>
<protein>
    <recommendedName>
        <fullName evidence="7">Fatty acid hydroxylase domain-containing protein</fullName>
    </recommendedName>
</protein>
<evidence type="ECO:0000256" key="6">
    <source>
        <dbReference type="SAM" id="Phobius"/>
    </source>
</evidence>
<feature type="transmembrane region" description="Helical" evidence="6">
    <location>
        <begin position="228"/>
        <end position="249"/>
    </location>
</feature>
<dbReference type="GO" id="GO:0016491">
    <property type="term" value="F:oxidoreductase activity"/>
    <property type="evidence" value="ECO:0007669"/>
    <property type="project" value="InterPro"/>
</dbReference>
<keyword evidence="2 6" id="KW-0812">Transmembrane</keyword>
<comment type="subcellular location">
    <subcellularLocation>
        <location evidence="1">Membrane</location>
    </subcellularLocation>
</comment>
<name>A0A381NBF6_9ZZZZ</name>
<sequence length="329" mass="38314">MAEPTPYAGVANGEYHPPVPIQIPPLWAWPPRPVATVRWFIGSLLYPWVGLYLILSVVIWRWLLPSEESMATLRLGWILQIWIRNLALLTLVAGGLHLLLYRRRSQDRDFKFNGRWPVESRRFLWRSQVRDNMFWTLVSGGFFWTAYESLTHWAYASGLVGRPDWASNPAYVFLMATLGVVLWSTAHFWANHRLLHWRPLYRIAHQLHHRNVSPGPWSGISMHPLEHLIYFSVFLLWWVVPVHPVVILACGMYQGPGPAPSHSGFERVRLVRRWSVPAGDLFHQLHHRCFEVNYGNTTTPIDKVTGTWHDGTREMDERLKGRRRAEQVA</sequence>
<feature type="domain" description="Fatty acid hydroxylase" evidence="7">
    <location>
        <begin position="179"/>
        <end position="307"/>
    </location>
</feature>
<evidence type="ECO:0000256" key="1">
    <source>
        <dbReference type="ARBA" id="ARBA00004370"/>
    </source>
</evidence>
<evidence type="ECO:0000256" key="4">
    <source>
        <dbReference type="ARBA" id="ARBA00023136"/>
    </source>
</evidence>
<organism evidence="8">
    <name type="scientific">marine metagenome</name>
    <dbReference type="NCBI Taxonomy" id="408172"/>
    <lineage>
        <taxon>unclassified sequences</taxon>
        <taxon>metagenomes</taxon>
        <taxon>ecological metagenomes</taxon>
    </lineage>
</organism>